<dbReference type="AlphaFoldDB" id="A0A2P5WWC1"/>
<accession>A0A2P5WWC1</accession>
<organism evidence="1 2">
    <name type="scientific">Gossypium barbadense</name>
    <name type="common">Sea Island cotton</name>
    <name type="synonym">Hibiscus barbadensis</name>
    <dbReference type="NCBI Taxonomy" id="3634"/>
    <lineage>
        <taxon>Eukaryota</taxon>
        <taxon>Viridiplantae</taxon>
        <taxon>Streptophyta</taxon>
        <taxon>Embryophyta</taxon>
        <taxon>Tracheophyta</taxon>
        <taxon>Spermatophyta</taxon>
        <taxon>Magnoliopsida</taxon>
        <taxon>eudicotyledons</taxon>
        <taxon>Gunneridae</taxon>
        <taxon>Pentapetalae</taxon>
        <taxon>rosids</taxon>
        <taxon>malvids</taxon>
        <taxon>Malvales</taxon>
        <taxon>Malvaceae</taxon>
        <taxon>Malvoideae</taxon>
        <taxon>Gossypium</taxon>
    </lineage>
</organism>
<name>A0A2P5WWC1_GOSBA</name>
<evidence type="ECO:0000313" key="2">
    <source>
        <dbReference type="Proteomes" id="UP000239757"/>
    </source>
</evidence>
<dbReference type="Proteomes" id="UP000239757">
    <property type="component" value="Unassembled WGS sequence"/>
</dbReference>
<gene>
    <name evidence="1" type="ORF">GOBAR_AA25275</name>
</gene>
<reference evidence="1 2" key="1">
    <citation type="submission" date="2015-01" db="EMBL/GenBank/DDBJ databases">
        <title>Genome of allotetraploid Gossypium barbadense reveals genomic plasticity and fiber elongation in cotton evolution.</title>
        <authorList>
            <person name="Chen X."/>
            <person name="Liu X."/>
            <person name="Zhao B."/>
            <person name="Zheng H."/>
            <person name="Hu Y."/>
            <person name="Lu G."/>
            <person name="Yang C."/>
            <person name="Chen J."/>
            <person name="Shan C."/>
            <person name="Zhang L."/>
            <person name="Zhou Y."/>
            <person name="Wang L."/>
            <person name="Guo W."/>
            <person name="Bai Y."/>
            <person name="Ruan J."/>
            <person name="Shangguan X."/>
            <person name="Mao Y."/>
            <person name="Jiang J."/>
            <person name="Zhu Y."/>
            <person name="Lei J."/>
            <person name="Kang H."/>
            <person name="Chen S."/>
            <person name="He X."/>
            <person name="Wang R."/>
            <person name="Wang Y."/>
            <person name="Chen J."/>
            <person name="Wang L."/>
            <person name="Yu S."/>
            <person name="Wang B."/>
            <person name="Wei J."/>
            <person name="Song S."/>
            <person name="Lu X."/>
            <person name="Gao Z."/>
            <person name="Gu W."/>
            <person name="Deng X."/>
            <person name="Ma D."/>
            <person name="Wang S."/>
            <person name="Liang W."/>
            <person name="Fang L."/>
            <person name="Cai C."/>
            <person name="Zhu X."/>
            <person name="Zhou B."/>
            <person name="Zhang Y."/>
            <person name="Chen Z."/>
            <person name="Xu S."/>
            <person name="Zhu R."/>
            <person name="Wang S."/>
            <person name="Zhang T."/>
            <person name="Zhao G."/>
        </authorList>
    </citation>
    <scope>NUCLEOTIDE SEQUENCE [LARGE SCALE GENOMIC DNA]</scope>
    <source>
        <strain evidence="2">cv. Xinhai21</strain>
        <tissue evidence="1">Leaf</tissue>
    </source>
</reference>
<proteinExistence type="predicted"/>
<evidence type="ECO:0000313" key="1">
    <source>
        <dbReference type="EMBL" id="PPR95398.1"/>
    </source>
</evidence>
<dbReference type="EMBL" id="KZ666286">
    <property type="protein sequence ID" value="PPR95398.1"/>
    <property type="molecule type" value="Genomic_DNA"/>
</dbReference>
<protein>
    <submittedName>
        <fullName evidence="1">Uncharacterized protein</fullName>
    </submittedName>
</protein>
<sequence>MVPVRFPSFTLAKTSSSLLVMRGCGCASRPGTSAAVTCDAHIHSANHQARRYHLVLVDPFLNASNCQPDEVIGSGSLPSPTLNP</sequence>